<evidence type="ECO:0000259" key="1">
    <source>
        <dbReference type="Pfam" id="PF07238"/>
    </source>
</evidence>
<reference evidence="2" key="1">
    <citation type="submission" date="2020-12" db="EMBL/GenBank/DDBJ databases">
        <title>Desulfobium dissulfuricans gen. nov., sp. nov., a novel mesophilic, sulfate-reducing bacterium isolated from a deep-sea hydrothermal vent.</title>
        <authorList>
            <person name="Hashimoto Y."/>
            <person name="Tame A."/>
            <person name="Sawayama S."/>
            <person name="Miyazaki J."/>
            <person name="Takai K."/>
            <person name="Nakagawa S."/>
        </authorList>
    </citation>
    <scope>NUCLEOTIDE SEQUENCE</scope>
    <source>
        <strain evidence="2">GF1</strain>
    </source>
</reference>
<keyword evidence="3" id="KW-1185">Reference proteome</keyword>
<dbReference type="AlphaFoldDB" id="A0A915XL87"/>
<dbReference type="GO" id="GO:0035438">
    <property type="term" value="F:cyclic-di-GMP binding"/>
    <property type="evidence" value="ECO:0007669"/>
    <property type="project" value="InterPro"/>
</dbReference>
<name>A0A915XL87_9BACT</name>
<dbReference type="Pfam" id="PF07238">
    <property type="entry name" value="PilZ"/>
    <property type="match status" value="1"/>
</dbReference>
<dbReference type="InterPro" id="IPR009875">
    <property type="entry name" value="PilZ_domain"/>
</dbReference>
<dbReference type="Gene3D" id="2.40.10.220">
    <property type="entry name" value="predicted glycosyltransferase like domains"/>
    <property type="match status" value="1"/>
</dbReference>
<dbReference type="SUPFAM" id="SSF141371">
    <property type="entry name" value="PilZ domain-like"/>
    <property type="match status" value="1"/>
</dbReference>
<dbReference type="KEGG" id="ddu:GF1_17320"/>
<organism evidence="2 3">
    <name type="scientific">Desulfolithobacter dissulfuricans</name>
    <dbReference type="NCBI Taxonomy" id="2795293"/>
    <lineage>
        <taxon>Bacteria</taxon>
        <taxon>Pseudomonadati</taxon>
        <taxon>Thermodesulfobacteriota</taxon>
        <taxon>Desulfobulbia</taxon>
        <taxon>Desulfobulbales</taxon>
        <taxon>Desulfobulbaceae</taxon>
        <taxon>Desulfolithobacter</taxon>
    </lineage>
</organism>
<dbReference type="RefSeq" id="WP_267926110.1">
    <property type="nucleotide sequence ID" value="NZ_AP024233.1"/>
</dbReference>
<evidence type="ECO:0000313" key="3">
    <source>
        <dbReference type="Proteomes" id="UP001063350"/>
    </source>
</evidence>
<dbReference type="EMBL" id="AP024233">
    <property type="protein sequence ID" value="BCO09356.1"/>
    <property type="molecule type" value="Genomic_DNA"/>
</dbReference>
<protein>
    <recommendedName>
        <fullName evidence="1">PilZ domain-containing protein</fullName>
    </recommendedName>
</protein>
<dbReference type="Proteomes" id="UP001063350">
    <property type="component" value="Chromosome"/>
</dbReference>
<feature type="domain" description="PilZ" evidence="1">
    <location>
        <begin position="54"/>
        <end position="164"/>
    </location>
</feature>
<sequence length="177" mass="20541">MYVFGRKCPRCKGRDLSPLTLQPWMDSFPAARHYHCRTCSQDILSFFPISVLLEKRTSERFKMPNNLLIRLKGQHEQFARIHDLSENGLRFSYNYDSQKFADTALEVDLYNCEQGTFLERLPIRVLSSTFETRKIGDSPTTIVWQGACFGQLNRAQKTILKNYITTYGQKEESPLSS</sequence>
<proteinExistence type="predicted"/>
<evidence type="ECO:0000313" key="2">
    <source>
        <dbReference type="EMBL" id="BCO09356.1"/>
    </source>
</evidence>
<accession>A0A915XL87</accession>
<gene>
    <name evidence="2" type="ORF">GF1_17320</name>
</gene>